<dbReference type="InterPro" id="IPR008552">
    <property type="entry name" value="DUF834"/>
</dbReference>
<sequence length="323" mass="34968">MESPTWPGTFGDVGPEGEVSALLLISPRGGRVAPAPAPRAERTATFPRRACPRQKWSRGSGRADRVHGKWGPRVSPTVHGGPGARGWRRSAPWVPRVSRTRGRGRMTAGPTWQPRGRARRRPRRHGRRERRARAPMVTAGDHRRGGAAPERAERRGESERRSSAHPGTTTTTRTAAGVEESGGAARDDDDDGAPTVGERNGGADEVDGDAAMPREVAPSREEDRSDDGGEPERRKATARFGMPRATVLRQSADEAERRTGSAATRRSGWRCRRVGRETGATSAASRRSTATAEREEHGASTNPTARASGERRKRKSEARGANI</sequence>
<feature type="domain" description="DUF834" evidence="2">
    <location>
        <begin position="181"/>
        <end position="227"/>
    </location>
</feature>
<organism evidence="4">
    <name type="scientific">Oryza sativa subsp. japonica</name>
    <name type="common">Rice</name>
    <dbReference type="NCBI Taxonomy" id="39947"/>
    <lineage>
        <taxon>Eukaryota</taxon>
        <taxon>Viridiplantae</taxon>
        <taxon>Streptophyta</taxon>
        <taxon>Embryophyta</taxon>
        <taxon>Tracheophyta</taxon>
        <taxon>Spermatophyta</taxon>
        <taxon>Magnoliopsida</taxon>
        <taxon>Liliopsida</taxon>
        <taxon>Poales</taxon>
        <taxon>Poaceae</taxon>
        <taxon>BOP clade</taxon>
        <taxon>Oryzoideae</taxon>
        <taxon>Oryzeae</taxon>
        <taxon>Oryzinae</taxon>
        <taxon>Oryza</taxon>
        <taxon>Oryza sativa</taxon>
    </lineage>
</organism>
<feature type="compositionally biased region" description="Basic residues" evidence="1">
    <location>
        <begin position="116"/>
        <end position="133"/>
    </location>
</feature>
<gene>
    <name evidence="4" type="ORF">P0463F06.36</name>
    <name evidence="3" type="ORF">P0698G03.5</name>
</gene>
<reference evidence="4" key="1">
    <citation type="journal article" date="2002" name="Nature">
        <title>The genome sequence and structure of rice chromosome 1.</title>
        <authorList>
            <person name="Sasaki T."/>
            <person name="Matsumoto T."/>
            <person name="Yamamoto K."/>
            <person name="Sakata K."/>
            <person name="Baba T."/>
            <person name="Katayose Y."/>
            <person name="Wu J."/>
            <person name="Niimura Y."/>
            <person name="Cheng Z."/>
            <person name="Nagamura Y."/>
            <person name="Antonio B.A."/>
            <person name="Kanamori H."/>
            <person name="Hosokawa S."/>
            <person name="Masukawa M."/>
            <person name="Arikawa K."/>
            <person name="Chiden Y."/>
            <person name="Hayashi M."/>
            <person name="Okamoto M."/>
            <person name="Ando T."/>
            <person name="Aoki H."/>
            <person name="Arita K."/>
            <person name="Hamada M."/>
            <person name="Harada C."/>
            <person name="Hijishita S."/>
            <person name="Honda M."/>
            <person name="Ichikawa Y."/>
            <person name="Idonuma A."/>
            <person name="Iijima M."/>
            <person name="Ikeda M."/>
            <person name="Ikeno M."/>
            <person name="Itoh S."/>
            <person name="Itoh T."/>
            <person name="Itoh Y."/>
            <person name="Itoh Y."/>
            <person name="Iwabuchi A."/>
            <person name="Kamiya K."/>
            <person name="Karasawa W."/>
            <person name="Katagiri S."/>
            <person name="Kikuta A."/>
            <person name="Kobayashi N."/>
            <person name="Kono I."/>
            <person name="Machita K."/>
            <person name="Maehara T."/>
            <person name="Mizuno H."/>
            <person name="Mizubayashi T."/>
            <person name="Mukai Y."/>
            <person name="Nagasaki H."/>
            <person name="Nakashima M."/>
            <person name="Nakama Y."/>
            <person name="Nakamichi Y."/>
            <person name="Nakamura M."/>
            <person name="Namiki N."/>
            <person name="Negishi M."/>
            <person name="Ohta I."/>
            <person name="Ono N."/>
            <person name="Saji S."/>
            <person name="Sakai K."/>
            <person name="Shibata M."/>
            <person name="Shimokawa T."/>
            <person name="Shomura A."/>
            <person name="Song J."/>
            <person name="Takazaki Y."/>
            <person name="Terasawa K."/>
            <person name="Tsuji K."/>
            <person name="Waki K."/>
            <person name="Yamagata H."/>
            <person name="Yamane H."/>
            <person name="Yoshiki S."/>
            <person name="Yoshihara R."/>
            <person name="Yukawa K."/>
            <person name="Zhong H."/>
            <person name="Iwama H."/>
            <person name="Endo T."/>
            <person name="Ito H."/>
            <person name="Hahn J.H."/>
            <person name="Kim H.I."/>
            <person name="Eun M.Y."/>
            <person name="Yano M."/>
            <person name="Jiang J."/>
            <person name="Gojobori T."/>
        </authorList>
    </citation>
    <scope>NUCLEOTIDE SEQUENCE</scope>
</reference>
<feature type="compositionally biased region" description="Low complexity" evidence="1">
    <location>
        <begin position="277"/>
        <end position="291"/>
    </location>
</feature>
<dbReference type="Pfam" id="PF05754">
    <property type="entry name" value="DUF834"/>
    <property type="match status" value="1"/>
</dbReference>
<reference evidence="5" key="3">
    <citation type="journal article" date="2008" name="Nucleic Acids Res.">
        <title>The rice annotation project database (RAP-DB): 2008 update.</title>
        <authorList>
            <consortium name="The rice annotation project (RAP)"/>
        </authorList>
    </citation>
    <scope>GENOME REANNOTATION</scope>
    <source>
        <strain evidence="5">cv. Nipponbare</strain>
    </source>
</reference>
<evidence type="ECO:0000256" key="1">
    <source>
        <dbReference type="SAM" id="MobiDB-lite"/>
    </source>
</evidence>
<proteinExistence type="predicted"/>
<dbReference type="AlphaFoldDB" id="Q5ZDW5"/>
<dbReference type="EMBL" id="AP002747">
    <property type="protein sequence ID" value="BAD52500.1"/>
    <property type="molecule type" value="Genomic_DNA"/>
</dbReference>
<evidence type="ECO:0000313" key="3">
    <source>
        <dbReference type="EMBL" id="BAD52500.1"/>
    </source>
</evidence>
<dbReference type="Proteomes" id="UP000000763">
    <property type="component" value="Chromosome 1"/>
</dbReference>
<name>Q5ZDW5_ORYSJ</name>
<feature type="compositionally biased region" description="Basic and acidic residues" evidence="1">
    <location>
        <begin position="217"/>
        <end position="235"/>
    </location>
</feature>
<protein>
    <recommendedName>
        <fullName evidence="2">DUF834 domain-containing protein</fullName>
    </recommendedName>
</protein>
<dbReference type="Proteomes" id="UP000817658">
    <property type="component" value="Chromosome 1"/>
</dbReference>
<evidence type="ECO:0000313" key="4">
    <source>
        <dbReference type="EMBL" id="BAD52563.1"/>
    </source>
</evidence>
<reference evidence="5" key="2">
    <citation type="journal article" date="2005" name="Nature">
        <title>The map-based sequence of the rice genome.</title>
        <authorList>
            <consortium name="International rice genome sequencing project (IRGSP)"/>
            <person name="Matsumoto T."/>
            <person name="Wu J."/>
            <person name="Kanamori H."/>
            <person name="Katayose Y."/>
            <person name="Fujisawa M."/>
            <person name="Namiki N."/>
            <person name="Mizuno H."/>
            <person name="Yamamoto K."/>
            <person name="Antonio B.A."/>
            <person name="Baba T."/>
            <person name="Sakata K."/>
            <person name="Nagamura Y."/>
            <person name="Aoki H."/>
            <person name="Arikawa K."/>
            <person name="Arita K."/>
            <person name="Bito T."/>
            <person name="Chiden Y."/>
            <person name="Fujitsuka N."/>
            <person name="Fukunaka R."/>
            <person name="Hamada M."/>
            <person name="Harada C."/>
            <person name="Hayashi A."/>
            <person name="Hijishita S."/>
            <person name="Honda M."/>
            <person name="Hosokawa S."/>
            <person name="Ichikawa Y."/>
            <person name="Idonuma A."/>
            <person name="Iijima M."/>
            <person name="Ikeda M."/>
            <person name="Ikeno M."/>
            <person name="Ito K."/>
            <person name="Ito S."/>
            <person name="Ito T."/>
            <person name="Ito Y."/>
            <person name="Ito Y."/>
            <person name="Iwabuchi A."/>
            <person name="Kamiya K."/>
            <person name="Karasawa W."/>
            <person name="Kurita K."/>
            <person name="Katagiri S."/>
            <person name="Kikuta A."/>
            <person name="Kobayashi H."/>
            <person name="Kobayashi N."/>
            <person name="Machita K."/>
            <person name="Maehara T."/>
            <person name="Masukawa M."/>
            <person name="Mizubayashi T."/>
            <person name="Mukai Y."/>
            <person name="Nagasaki H."/>
            <person name="Nagata Y."/>
            <person name="Naito S."/>
            <person name="Nakashima M."/>
            <person name="Nakama Y."/>
            <person name="Nakamichi Y."/>
            <person name="Nakamura M."/>
            <person name="Meguro A."/>
            <person name="Negishi M."/>
            <person name="Ohta I."/>
            <person name="Ohta T."/>
            <person name="Okamoto M."/>
            <person name="Ono N."/>
            <person name="Saji S."/>
            <person name="Sakaguchi M."/>
            <person name="Sakai K."/>
            <person name="Shibata M."/>
            <person name="Shimokawa T."/>
            <person name="Song J."/>
            <person name="Takazaki Y."/>
            <person name="Terasawa K."/>
            <person name="Tsugane M."/>
            <person name="Tsuji K."/>
            <person name="Ueda S."/>
            <person name="Waki K."/>
            <person name="Yamagata H."/>
            <person name="Yamamoto M."/>
            <person name="Yamamoto S."/>
            <person name="Yamane H."/>
            <person name="Yoshiki S."/>
            <person name="Yoshihara R."/>
            <person name="Yukawa K."/>
            <person name="Zhong H."/>
            <person name="Yano M."/>
            <person name="Yuan Q."/>
            <person name="Ouyang S."/>
            <person name="Liu J."/>
            <person name="Jones K.M."/>
            <person name="Gansberger K."/>
            <person name="Moffat K."/>
            <person name="Hill J."/>
            <person name="Bera J."/>
            <person name="Fadrosh D."/>
            <person name="Jin S."/>
            <person name="Johri S."/>
            <person name="Kim M."/>
            <person name="Overton L."/>
            <person name="Reardon M."/>
            <person name="Tsitrin T."/>
            <person name="Vuong H."/>
            <person name="Weaver B."/>
            <person name="Ciecko A."/>
            <person name="Tallon L."/>
            <person name="Jackson J."/>
            <person name="Pai G."/>
            <person name="Aken S.V."/>
            <person name="Utterback T."/>
            <person name="Reidmuller S."/>
            <person name="Feldblyum T."/>
            <person name="Hsiao J."/>
            <person name="Zismann V."/>
            <person name="Iobst S."/>
            <person name="de Vazeille A.R."/>
            <person name="Buell C.R."/>
            <person name="Ying K."/>
            <person name="Li Y."/>
            <person name="Lu T."/>
            <person name="Huang Y."/>
            <person name="Zhao Q."/>
            <person name="Feng Q."/>
            <person name="Zhang L."/>
            <person name="Zhu J."/>
            <person name="Weng Q."/>
            <person name="Mu J."/>
            <person name="Lu Y."/>
            <person name="Fan D."/>
            <person name="Liu Y."/>
            <person name="Guan J."/>
            <person name="Zhang Y."/>
            <person name="Yu S."/>
            <person name="Liu X."/>
            <person name="Zhang Y."/>
            <person name="Hong G."/>
            <person name="Han B."/>
            <person name="Choisne N."/>
            <person name="Demange N."/>
            <person name="Orjeda G."/>
            <person name="Samain S."/>
            <person name="Cattolico L."/>
            <person name="Pelletier E."/>
            <person name="Couloux A."/>
            <person name="Segurens B."/>
            <person name="Wincker P."/>
            <person name="D'Hont A."/>
            <person name="Scarpelli C."/>
            <person name="Weissenbach J."/>
            <person name="Salanoubat M."/>
            <person name="Quetier F."/>
            <person name="Yu Y."/>
            <person name="Kim H.R."/>
            <person name="Rambo T."/>
            <person name="Currie J."/>
            <person name="Collura K."/>
            <person name="Luo M."/>
            <person name="Yang T."/>
            <person name="Ammiraju J.S.S."/>
            <person name="Engler F."/>
            <person name="Soderlund C."/>
            <person name="Wing R.A."/>
            <person name="Palmer L.E."/>
            <person name="de la Bastide M."/>
            <person name="Spiegel L."/>
            <person name="Nascimento L."/>
            <person name="Zutavern T."/>
            <person name="O'Shaughnessy A."/>
            <person name="Dike S."/>
            <person name="Dedhia N."/>
            <person name="Preston R."/>
            <person name="Balija V."/>
            <person name="McCombie W.R."/>
            <person name="Chow T."/>
            <person name="Chen H."/>
            <person name="Chung M."/>
            <person name="Chen C."/>
            <person name="Shaw J."/>
            <person name="Wu H."/>
            <person name="Hsiao K."/>
            <person name="Chao Y."/>
            <person name="Chu M."/>
            <person name="Cheng C."/>
            <person name="Hour A."/>
            <person name="Lee P."/>
            <person name="Lin S."/>
            <person name="Lin Y."/>
            <person name="Liou J."/>
            <person name="Liu S."/>
            <person name="Hsing Y."/>
            <person name="Raghuvanshi S."/>
            <person name="Mohanty A."/>
            <person name="Bharti A.K."/>
            <person name="Gaur A."/>
            <person name="Gupta V."/>
            <person name="Kumar D."/>
            <person name="Ravi V."/>
            <person name="Vij S."/>
            <person name="Kapur A."/>
            <person name="Khurana P."/>
            <person name="Khurana P."/>
            <person name="Khurana J.P."/>
            <person name="Tyagi A.K."/>
            <person name="Gaikwad K."/>
            <person name="Singh A."/>
            <person name="Dalal V."/>
            <person name="Srivastava S."/>
            <person name="Dixit A."/>
            <person name="Pal A.K."/>
            <person name="Ghazi I.A."/>
            <person name="Yadav M."/>
            <person name="Pandit A."/>
            <person name="Bhargava A."/>
            <person name="Sureshbabu K."/>
            <person name="Batra K."/>
            <person name="Sharma T.R."/>
            <person name="Mohapatra T."/>
            <person name="Singh N.K."/>
            <person name="Messing J."/>
            <person name="Nelson A.B."/>
            <person name="Fuks G."/>
            <person name="Kavchok S."/>
            <person name="Keizer G."/>
            <person name="Linton E."/>
            <person name="Llaca V."/>
            <person name="Song R."/>
            <person name="Tanyolac B."/>
            <person name="Young S."/>
            <person name="Ho-Il K."/>
            <person name="Hahn J.H."/>
            <person name="Sangsakoo G."/>
            <person name="Vanavichit A."/>
            <person name="de Mattos Luiz.A.T."/>
            <person name="Zimmer P.D."/>
            <person name="Malone G."/>
            <person name="Dellagostin O."/>
            <person name="de Oliveira A.C."/>
            <person name="Bevan M."/>
            <person name="Bancroft I."/>
            <person name="Minx P."/>
            <person name="Cordum H."/>
            <person name="Wilson R."/>
            <person name="Cheng Z."/>
            <person name="Jin W."/>
            <person name="Jiang J."/>
            <person name="Leong S.A."/>
            <person name="Iwama H."/>
            <person name="Gojobori T."/>
            <person name="Itoh T."/>
            <person name="Niimura Y."/>
            <person name="Fujii Y."/>
            <person name="Habara T."/>
            <person name="Sakai H."/>
            <person name="Sato Y."/>
            <person name="Wilson G."/>
            <person name="Kumar K."/>
            <person name="McCouch S."/>
            <person name="Juretic N."/>
            <person name="Hoen D."/>
            <person name="Wright S."/>
            <person name="Bruskiewich R."/>
            <person name="Bureau T."/>
            <person name="Miyao A."/>
            <person name="Hirochika H."/>
            <person name="Nishikawa T."/>
            <person name="Kadowaki K."/>
            <person name="Sugiura M."/>
            <person name="Burr B."/>
            <person name="Sasaki T."/>
        </authorList>
    </citation>
    <scope>NUCLEOTIDE SEQUENCE [LARGE SCALE GENOMIC DNA]</scope>
    <source>
        <strain evidence="5">cv. Nipponbare</strain>
    </source>
</reference>
<evidence type="ECO:0000313" key="5">
    <source>
        <dbReference type="Proteomes" id="UP000000763"/>
    </source>
</evidence>
<accession>Q5ZDW5</accession>
<evidence type="ECO:0000259" key="2">
    <source>
        <dbReference type="Pfam" id="PF05754"/>
    </source>
</evidence>
<feature type="compositionally biased region" description="Basic and acidic residues" evidence="1">
    <location>
        <begin position="140"/>
        <end position="162"/>
    </location>
</feature>
<feature type="region of interest" description="Disordered" evidence="1">
    <location>
        <begin position="25"/>
        <end position="323"/>
    </location>
</feature>
<dbReference type="EMBL" id="AP002867">
    <property type="protein sequence ID" value="BAD52563.1"/>
    <property type="molecule type" value="Genomic_DNA"/>
</dbReference>